<reference evidence="2 3" key="1">
    <citation type="submission" date="2020-08" db="EMBL/GenBank/DDBJ databases">
        <title>Sequencing the genomes of 1000 actinobacteria strains.</title>
        <authorList>
            <person name="Klenk H.-P."/>
        </authorList>
    </citation>
    <scope>NUCLEOTIDE SEQUENCE [LARGE SCALE GENOMIC DNA]</scope>
    <source>
        <strain evidence="2 3">DSM 45784</strain>
    </source>
</reference>
<feature type="transmembrane region" description="Helical" evidence="1">
    <location>
        <begin position="20"/>
        <end position="39"/>
    </location>
</feature>
<sequence>MSNVPVLRDSFETVQRIRYAVWCGGLSLLLLLTTVRPWVRDGRTRSGTATLTLWDLPGAESAVMSDSGLSVLGMLLLSLALAFLTALRPVRPLVLGTILSAVLSFLDTMGLHQALADMPGRPGGLPDRFTSAPAVLTACAETFALVVGLALLALAGSANRASRRRSP</sequence>
<keyword evidence="1" id="KW-0812">Transmembrane</keyword>
<feature type="transmembrane region" description="Helical" evidence="1">
    <location>
        <begin position="135"/>
        <end position="155"/>
    </location>
</feature>
<feature type="transmembrane region" description="Helical" evidence="1">
    <location>
        <begin position="67"/>
        <end position="86"/>
    </location>
</feature>
<evidence type="ECO:0000313" key="3">
    <source>
        <dbReference type="Proteomes" id="UP000542210"/>
    </source>
</evidence>
<organism evidence="2 3">
    <name type="scientific">Sphaerisporangium siamense</name>
    <dbReference type="NCBI Taxonomy" id="795645"/>
    <lineage>
        <taxon>Bacteria</taxon>
        <taxon>Bacillati</taxon>
        <taxon>Actinomycetota</taxon>
        <taxon>Actinomycetes</taxon>
        <taxon>Streptosporangiales</taxon>
        <taxon>Streptosporangiaceae</taxon>
        <taxon>Sphaerisporangium</taxon>
    </lineage>
</organism>
<keyword evidence="3" id="KW-1185">Reference proteome</keyword>
<proteinExistence type="predicted"/>
<dbReference type="EMBL" id="JACHND010000001">
    <property type="protein sequence ID" value="MBB4702835.1"/>
    <property type="molecule type" value="Genomic_DNA"/>
</dbReference>
<evidence type="ECO:0000256" key="1">
    <source>
        <dbReference type="SAM" id="Phobius"/>
    </source>
</evidence>
<name>A0A7W7GBH8_9ACTN</name>
<comment type="caution">
    <text evidence="2">The sequence shown here is derived from an EMBL/GenBank/DDBJ whole genome shotgun (WGS) entry which is preliminary data.</text>
</comment>
<dbReference type="Proteomes" id="UP000542210">
    <property type="component" value="Unassembled WGS sequence"/>
</dbReference>
<evidence type="ECO:0000313" key="2">
    <source>
        <dbReference type="EMBL" id="MBB4702835.1"/>
    </source>
</evidence>
<protein>
    <submittedName>
        <fullName evidence="2">Uncharacterized protein</fullName>
    </submittedName>
</protein>
<keyword evidence="1" id="KW-0472">Membrane</keyword>
<gene>
    <name evidence="2" type="ORF">BJ982_004379</name>
</gene>
<accession>A0A7W7GBH8</accession>
<dbReference type="RefSeq" id="WP_184882862.1">
    <property type="nucleotide sequence ID" value="NZ_BOOV01000005.1"/>
</dbReference>
<dbReference type="AlphaFoldDB" id="A0A7W7GBH8"/>
<feature type="transmembrane region" description="Helical" evidence="1">
    <location>
        <begin position="93"/>
        <end position="115"/>
    </location>
</feature>
<keyword evidence="1" id="KW-1133">Transmembrane helix</keyword>